<evidence type="ECO:0000313" key="4">
    <source>
        <dbReference type="Proteomes" id="UP001595443"/>
    </source>
</evidence>
<feature type="transmembrane region" description="Helical" evidence="1">
    <location>
        <begin position="210"/>
        <end position="231"/>
    </location>
</feature>
<dbReference type="InterPro" id="IPR037185">
    <property type="entry name" value="EmrE-like"/>
</dbReference>
<comment type="caution">
    <text evidence="3">The sequence shown here is derived from an EMBL/GenBank/DDBJ whole genome shotgun (WGS) entry which is preliminary data.</text>
</comment>
<dbReference type="PANTHER" id="PTHR22911">
    <property type="entry name" value="ACYL-MALONYL CONDENSING ENZYME-RELATED"/>
    <property type="match status" value="1"/>
</dbReference>
<protein>
    <submittedName>
        <fullName evidence="3">DMT family transporter</fullName>
    </submittedName>
</protein>
<feature type="transmembrane region" description="Helical" evidence="1">
    <location>
        <begin position="180"/>
        <end position="198"/>
    </location>
</feature>
<dbReference type="InterPro" id="IPR000620">
    <property type="entry name" value="EamA_dom"/>
</dbReference>
<reference evidence="4" key="1">
    <citation type="journal article" date="2019" name="Int. J. Syst. Evol. Microbiol.">
        <title>The Global Catalogue of Microorganisms (GCM) 10K type strain sequencing project: providing services to taxonomists for standard genome sequencing and annotation.</title>
        <authorList>
            <consortium name="The Broad Institute Genomics Platform"/>
            <consortium name="The Broad Institute Genome Sequencing Center for Infectious Disease"/>
            <person name="Wu L."/>
            <person name="Ma J."/>
        </authorList>
    </citation>
    <scope>NUCLEOTIDE SEQUENCE [LARGE SCALE GENOMIC DNA]</scope>
    <source>
        <strain evidence="4">KCTC 62192</strain>
    </source>
</reference>
<dbReference type="Proteomes" id="UP001595443">
    <property type="component" value="Unassembled WGS sequence"/>
</dbReference>
<keyword evidence="1" id="KW-0472">Membrane</keyword>
<name>A0ABV7AK79_9RHOB</name>
<feature type="transmembrane region" description="Helical" evidence="1">
    <location>
        <begin position="148"/>
        <end position="168"/>
    </location>
</feature>
<proteinExistence type="predicted"/>
<feature type="domain" description="EamA" evidence="2">
    <location>
        <begin position="11"/>
        <end position="142"/>
    </location>
</feature>
<feature type="domain" description="EamA" evidence="2">
    <location>
        <begin position="152"/>
        <end position="276"/>
    </location>
</feature>
<feature type="transmembrane region" description="Helical" evidence="1">
    <location>
        <begin position="79"/>
        <end position="96"/>
    </location>
</feature>
<feature type="transmembrane region" description="Helical" evidence="1">
    <location>
        <begin position="238"/>
        <end position="258"/>
    </location>
</feature>
<feature type="transmembrane region" description="Helical" evidence="1">
    <location>
        <begin position="102"/>
        <end position="119"/>
    </location>
</feature>
<dbReference type="RefSeq" id="WP_377833867.1">
    <property type="nucleotide sequence ID" value="NZ_JBHRSK010000010.1"/>
</dbReference>
<feature type="transmembrane region" description="Helical" evidence="1">
    <location>
        <begin position="40"/>
        <end position="59"/>
    </location>
</feature>
<sequence length="291" mass="30669">MNAPGPAAATRGILLMLLAVFTFTLMDATAKSLVGRYPTLQVVWARYTGQSVIVALVLARRLGPLLRTRHPWLQGLRSVLQLGATALFFTALGHIGLAEATAIMDANPVIITLGAALVLSEPIGPRRLAGVLAAMIGALIIIRPGSAVFASAALLPLAAAVCYAGYVLVTRLVGRDENTWTSLIYTAALGTVLTTIALPTVWQPIAAPDILPFMAMGAIGAAAQFFLIRAFTIAEAGLIAPFGYVGLLFATFWGIVLFGEYPDLWTGIGGAVIVCAGLYVWHRETRAARQG</sequence>
<keyword evidence="1" id="KW-0812">Transmembrane</keyword>
<feature type="transmembrane region" description="Helical" evidence="1">
    <location>
        <begin position="126"/>
        <end position="142"/>
    </location>
</feature>
<dbReference type="SUPFAM" id="SSF103481">
    <property type="entry name" value="Multidrug resistance efflux transporter EmrE"/>
    <property type="match status" value="2"/>
</dbReference>
<dbReference type="Gene3D" id="1.10.3730.20">
    <property type="match status" value="1"/>
</dbReference>
<dbReference type="PANTHER" id="PTHR22911:SF103">
    <property type="entry name" value="BLR2811 PROTEIN"/>
    <property type="match status" value="1"/>
</dbReference>
<gene>
    <name evidence="3" type="ORF">ACFOES_13740</name>
</gene>
<keyword evidence="1" id="KW-1133">Transmembrane helix</keyword>
<accession>A0ABV7AK79</accession>
<dbReference type="Pfam" id="PF00892">
    <property type="entry name" value="EamA"/>
    <property type="match status" value="2"/>
</dbReference>
<evidence type="ECO:0000313" key="3">
    <source>
        <dbReference type="EMBL" id="MFC2969162.1"/>
    </source>
</evidence>
<organism evidence="3 4">
    <name type="scientific">Acidimangrovimonas pyrenivorans</name>
    <dbReference type="NCBI Taxonomy" id="2030798"/>
    <lineage>
        <taxon>Bacteria</taxon>
        <taxon>Pseudomonadati</taxon>
        <taxon>Pseudomonadota</taxon>
        <taxon>Alphaproteobacteria</taxon>
        <taxon>Rhodobacterales</taxon>
        <taxon>Paracoccaceae</taxon>
        <taxon>Acidimangrovimonas</taxon>
    </lineage>
</organism>
<dbReference type="EMBL" id="JBHRSK010000010">
    <property type="protein sequence ID" value="MFC2969162.1"/>
    <property type="molecule type" value="Genomic_DNA"/>
</dbReference>
<evidence type="ECO:0000256" key="1">
    <source>
        <dbReference type="SAM" id="Phobius"/>
    </source>
</evidence>
<evidence type="ECO:0000259" key="2">
    <source>
        <dbReference type="Pfam" id="PF00892"/>
    </source>
</evidence>
<feature type="transmembrane region" description="Helical" evidence="1">
    <location>
        <begin position="264"/>
        <end position="281"/>
    </location>
</feature>
<keyword evidence="4" id="KW-1185">Reference proteome</keyword>